<evidence type="ECO:0000313" key="3">
    <source>
        <dbReference type="Proteomes" id="UP000516437"/>
    </source>
</evidence>
<evidence type="ECO:0000313" key="2">
    <source>
        <dbReference type="EMBL" id="KAB1200391.1"/>
    </source>
</evidence>
<organism evidence="2 3">
    <name type="scientific">Morella rubra</name>
    <name type="common">Chinese bayberry</name>
    <dbReference type="NCBI Taxonomy" id="262757"/>
    <lineage>
        <taxon>Eukaryota</taxon>
        <taxon>Viridiplantae</taxon>
        <taxon>Streptophyta</taxon>
        <taxon>Embryophyta</taxon>
        <taxon>Tracheophyta</taxon>
        <taxon>Spermatophyta</taxon>
        <taxon>Magnoliopsida</taxon>
        <taxon>eudicotyledons</taxon>
        <taxon>Gunneridae</taxon>
        <taxon>Pentapetalae</taxon>
        <taxon>rosids</taxon>
        <taxon>fabids</taxon>
        <taxon>Fagales</taxon>
        <taxon>Myricaceae</taxon>
        <taxon>Morella</taxon>
    </lineage>
</organism>
<dbReference type="EMBL" id="RXIC02000169">
    <property type="protein sequence ID" value="KAB1200391.1"/>
    <property type="molecule type" value="Genomic_DNA"/>
</dbReference>
<name>A0A6A1UJG0_9ROSI</name>
<dbReference type="Proteomes" id="UP000516437">
    <property type="component" value="Unassembled WGS sequence"/>
</dbReference>
<feature type="compositionally biased region" description="Basic residues" evidence="1">
    <location>
        <begin position="10"/>
        <end position="26"/>
    </location>
</feature>
<reference evidence="2 3" key="1">
    <citation type="journal article" date="2019" name="Plant Biotechnol. J.">
        <title>The red bayberry genome and genetic basis of sex determination.</title>
        <authorList>
            <person name="Jia H.M."/>
            <person name="Jia H.J."/>
            <person name="Cai Q.L."/>
            <person name="Wang Y."/>
            <person name="Zhao H.B."/>
            <person name="Yang W.F."/>
            <person name="Wang G.Y."/>
            <person name="Li Y.H."/>
            <person name="Zhan D.L."/>
            <person name="Shen Y.T."/>
            <person name="Niu Q.F."/>
            <person name="Chang L."/>
            <person name="Qiu J."/>
            <person name="Zhao L."/>
            <person name="Xie H.B."/>
            <person name="Fu W.Y."/>
            <person name="Jin J."/>
            <person name="Li X.W."/>
            <person name="Jiao Y."/>
            <person name="Zhou C.C."/>
            <person name="Tu T."/>
            <person name="Chai C.Y."/>
            <person name="Gao J.L."/>
            <person name="Fan L.J."/>
            <person name="van de Weg E."/>
            <person name="Wang J.Y."/>
            <person name="Gao Z.S."/>
        </authorList>
    </citation>
    <scope>NUCLEOTIDE SEQUENCE [LARGE SCALE GENOMIC DNA]</scope>
    <source>
        <tissue evidence="2">Leaves</tissue>
    </source>
</reference>
<dbReference type="AlphaFoldDB" id="A0A6A1UJG0"/>
<sequence length="65" mass="7686">MTKWIYRSSTKTKKLKLKIKKPKTKSKTNTTTKWKPTTLRKKKPVEFDATRFVDVGGQDRSENDR</sequence>
<feature type="region of interest" description="Disordered" evidence="1">
    <location>
        <begin position="1"/>
        <end position="38"/>
    </location>
</feature>
<keyword evidence="3" id="KW-1185">Reference proteome</keyword>
<protein>
    <submittedName>
        <fullName evidence="2">Uncharacterized protein</fullName>
    </submittedName>
</protein>
<gene>
    <name evidence="2" type="ORF">CJ030_MR0G007457</name>
</gene>
<proteinExistence type="predicted"/>
<evidence type="ECO:0000256" key="1">
    <source>
        <dbReference type="SAM" id="MobiDB-lite"/>
    </source>
</evidence>
<accession>A0A6A1UJG0</accession>
<comment type="caution">
    <text evidence="2">The sequence shown here is derived from an EMBL/GenBank/DDBJ whole genome shotgun (WGS) entry which is preliminary data.</text>
</comment>
<feature type="compositionally biased region" description="Low complexity" evidence="1">
    <location>
        <begin position="27"/>
        <end position="37"/>
    </location>
</feature>